<feature type="region of interest" description="Disordered" evidence="4">
    <location>
        <begin position="251"/>
        <end position="276"/>
    </location>
</feature>
<dbReference type="STRING" id="1908237.BEN47_08545"/>
<dbReference type="RefSeq" id="WP_070724713.1">
    <property type="nucleotide sequence ID" value="NZ_MDZB01000055.1"/>
</dbReference>
<evidence type="ECO:0000313" key="7">
    <source>
        <dbReference type="EMBL" id="OGX88782.1"/>
    </source>
</evidence>
<dbReference type="GO" id="GO:0003841">
    <property type="term" value="F:1-acylglycerol-3-phosphate O-acyltransferase activity"/>
    <property type="evidence" value="ECO:0007669"/>
    <property type="project" value="TreeGrafter"/>
</dbReference>
<comment type="caution">
    <text evidence="7">The sequence shown here is derived from an EMBL/GenBank/DDBJ whole genome shotgun (WGS) entry which is preliminary data.</text>
</comment>
<dbReference type="SUPFAM" id="SSF69593">
    <property type="entry name" value="Glycerol-3-phosphate (1)-acyltransferase"/>
    <property type="match status" value="1"/>
</dbReference>
<feature type="compositionally biased region" description="Polar residues" evidence="4">
    <location>
        <begin position="263"/>
        <end position="276"/>
    </location>
</feature>
<evidence type="ECO:0000256" key="4">
    <source>
        <dbReference type="SAM" id="MobiDB-lite"/>
    </source>
</evidence>
<organism evidence="7 8">
    <name type="scientific">Hymenobacter lapidarius</name>
    <dbReference type="NCBI Taxonomy" id="1908237"/>
    <lineage>
        <taxon>Bacteria</taxon>
        <taxon>Pseudomonadati</taxon>
        <taxon>Bacteroidota</taxon>
        <taxon>Cytophagia</taxon>
        <taxon>Cytophagales</taxon>
        <taxon>Hymenobacteraceae</taxon>
        <taxon>Hymenobacter</taxon>
    </lineage>
</organism>
<sequence length="276" mass="30640">MRHLLRYIGQRLYTTWAVFWFLVPFVLIYPLQWYFSRRPDGGGVVHALNRFWSTMSIAMWGVPVEVVRHSREPAPRPCVYVANHGSYVDIMMLFKHIPGFLNMMGKSSLAKVPLWGPNFGRVYVTVDRASAVSRGRAVVAARRGLAQGKSIAIFAEGRISPRPGFEMLPLLEGAFQLAIEAGVPLVPVCMPLNHMFMPDVEKDLRVRYHRLKIVFHPPISTTGLTLADIPALKARVAAQLAGDFLPEGAVKPGPSTWRAPATANASAQEQPQSVNS</sequence>
<dbReference type="EMBL" id="MDZB01000055">
    <property type="protein sequence ID" value="OGX88782.1"/>
    <property type="molecule type" value="Genomic_DNA"/>
</dbReference>
<dbReference type="InterPro" id="IPR002123">
    <property type="entry name" value="Plipid/glycerol_acylTrfase"/>
</dbReference>
<comment type="pathway">
    <text evidence="1">Lipid metabolism.</text>
</comment>
<feature type="transmembrane region" description="Helical" evidence="5">
    <location>
        <begin position="12"/>
        <end position="31"/>
    </location>
</feature>
<keyword evidence="5" id="KW-0472">Membrane</keyword>
<dbReference type="PANTHER" id="PTHR10434:SF11">
    <property type="entry name" value="1-ACYL-SN-GLYCEROL-3-PHOSPHATE ACYLTRANSFERASE"/>
    <property type="match status" value="1"/>
</dbReference>
<protein>
    <recommendedName>
        <fullName evidence="6">Phospholipid/glycerol acyltransferase domain-containing protein</fullName>
    </recommendedName>
</protein>
<keyword evidence="5" id="KW-1133">Transmembrane helix</keyword>
<dbReference type="SMART" id="SM00563">
    <property type="entry name" value="PlsC"/>
    <property type="match status" value="1"/>
</dbReference>
<keyword evidence="3" id="KW-0012">Acyltransferase</keyword>
<evidence type="ECO:0000256" key="1">
    <source>
        <dbReference type="ARBA" id="ARBA00005189"/>
    </source>
</evidence>
<keyword evidence="5" id="KW-0812">Transmembrane</keyword>
<dbReference type="PANTHER" id="PTHR10434">
    <property type="entry name" value="1-ACYL-SN-GLYCEROL-3-PHOSPHATE ACYLTRANSFERASE"/>
    <property type="match status" value="1"/>
</dbReference>
<evidence type="ECO:0000256" key="3">
    <source>
        <dbReference type="ARBA" id="ARBA00023315"/>
    </source>
</evidence>
<keyword evidence="2" id="KW-0808">Transferase</keyword>
<evidence type="ECO:0000313" key="8">
    <source>
        <dbReference type="Proteomes" id="UP000176294"/>
    </source>
</evidence>
<feature type="domain" description="Phospholipid/glycerol acyltransferase" evidence="6">
    <location>
        <begin position="78"/>
        <end position="193"/>
    </location>
</feature>
<gene>
    <name evidence="7" type="ORF">BEN47_08545</name>
</gene>
<evidence type="ECO:0000256" key="2">
    <source>
        <dbReference type="ARBA" id="ARBA00022679"/>
    </source>
</evidence>
<evidence type="ECO:0000259" key="6">
    <source>
        <dbReference type="SMART" id="SM00563"/>
    </source>
</evidence>
<dbReference type="AlphaFoldDB" id="A0A1G1TD35"/>
<proteinExistence type="predicted"/>
<dbReference type="Pfam" id="PF01553">
    <property type="entry name" value="Acyltransferase"/>
    <property type="match status" value="1"/>
</dbReference>
<keyword evidence="8" id="KW-1185">Reference proteome</keyword>
<reference evidence="7 8" key="1">
    <citation type="submission" date="2016-08" db="EMBL/GenBank/DDBJ databases">
        <title>Hymenobacter coccineus sp. nov., Hymenobacter lapidarius sp. nov. and Hymenobacter glacialis sp. nov., isolated from Antarctic soil.</title>
        <authorList>
            <person name="Sedlacek I."/>
            <person name="Kralova S."/>
            <person name="Kyrova K."/>
            <person name="Maslanova I."/>
            <person name="Stankova E."/>
            <person name="Vrbovska V."/>
            <person name="Nemec M."/>
            <person name="Bartak M."/>
            <person name="Svec P."/>
            <person name="Busse H.-J."/>
            <person name="Pantucek R."/>
        </authorList>
    </citation>
    <scope>NUCLEOTIDE SEQUENCE [LARGE SCALE GENOMIC DNA]</scope>
    <source>
        <strain evidence="7 8">CCM 8643</strain>
    </source>
</reference>
<evidence type="ECO:0000256" key="5">
    <source>
        <dbReference type="SAM" id="Phobius"/>
    </source>
</evidence>
<dbReference type="OrthoDB" id="9803035at2"/>
<dbReference type="Proteomes" id="UP000176294">
    <property type="component" value="Unassembled WGS sequence"/>
</dbReference>
<accession>A0A1G1TD35</accession>
<dbReference type="GO" id="GO:0006654">
    <property type="term" value="P:phosphatidic acid biosynthetic process"/>
    <property type="evidence" value="ECO:0007669"/>
    <property type="project" value="TreeGrafter"/>
</dbReference>
<dbReference type="CDD" id="cd07989">
    <property type="entry name" value="LPLAT_AGPAT-like"/>
    <property type="match status" value="1"/>
</dbReference>
<name>A0A1G1TD35_9BACT</name>